<evidence type="ECO:0000313" key="2">
    <source>
        <dbReference type="EMBL" id="MCQ4628613.1"/>
    </source>
</evidence>
<organism evidence="2 3">
    <name type="scientific">Shinella lacus</name>
    <dbReference type="NCBI Taxonomy" id="2654216"/>
    <lineage>
        <taxon>Bacteria</taxon>
        <taxon>Pseudomonadati</taxon>
        <taxon>Pseudomonadota</taxon>
        <taxon>Alphaproteobacteria</taxon>
        <taxon>Hyphomicrobiales</taxon>
        <taxon>Rhizobiaceae</taxon>
        <taxon>Shinella</taxon>
    </lineage>
</organism>
<sequence length="385" mass="41316">MPPSSFAARYGFERDTVRLDNWRQAPCNVWAFRNVGELVPSMRIRASARAADEAVGDPLGILATHAAALLRSSTDALVVMKHGRVIADYYAADFGPQDQHIVFSISKSITGLLAGLAEGDGMLDPEAPVSLYVPEIAGSVYADATVRHLLDMRITLDFDEDYLDTVGNYGRYRRAVLWHPAEARQPSLDLVGFLASLKKGPGDHGGAVSYKSPNSDMLGLVVERACGQRYADFASARLWKPMGATQDASITVDGAGAPRAAGGISMTAGDLARVGEMMRNGGRSQTGEQVLPEAWIDDTTRTGGSAEAWLAGGNFWLPDGRYRNQWYQTGYPSGAFAAIGVHGQWLYVDPSAGVVIAKLSSQPLPVDEECDRLCLSLFQAVCAAA</sequence>
<gene>
    <name evidence="2" type="ORF">GB927_001120</name>
</gene>
<evidence type="ECO:0000259" key="1">
    <source>
        <dbReference type="Pfam" id="PF00144"/>
    </source>
</evidence>
<accession>A0ABT1R0A7</accession>
<evidence type="ECO:0000313" key="3">
    <source>
        <dbReference type="Proteomes" id="UP000996601"/>
    </source>
</evidence>
<dbReference type="PANTHER" id="PTHR43283:SF7">
    <property type="entry name" value="BETA-LACTAMASE-RELATED DOMAIN-CONTAINING PROTEIN"/>
    <property type="match status" value="1"/>
</dbReference>
<dbReference type="EMBL" id="WHSB02000001">
    <property type="protein sequence ID" value="MCQ4628613.1"/>
    <property type="molecule type" value="Genomic_DNA"/>
</dbReference>
<protein>
    <submittedName>
        <fullName evidence="2">Beta-lactamase family protein</fullName>
    </submittedName>
</protein>
<comment type="caution">
    <text evidence="2">The sequence shown here is derived from an EMBL/GenBank/DDBJ whole genome shotgun (WGS) entry which is preliminary data.</text>
</comment>
<dbReference type="InterPro" id="IPR050789">
    <property type="entry name" value="Diverse_Enzym_Activities"/>
</dbReference>
<name>A0ABT1R0A7_9HYPH</name>
<dbReference type="PANTHER" id="PTHR43283">
    <property type="entry name" value="BETA-LACTAMASE-RELATED"/>
    <property type="match status" value="1"/>
</dbReference>
<dbReference type="SUPFAM" id="SSF56601">
    <property type="entry name" value="beta-lactamase/transpeptidase-like"/>
    <property type="match status" value="1"/>
</dbReference>
<dbReference type="Gene3D" id="3.40.710.10">
    <property type="entry name" value="DD-peptidase/beta-lactamase superfamily"/>
    <property type="match status" value="1"/>
</dbReference>
<dbReference type="Pfam" id="PF00144">
    <property type="entry name" value="Beta-lactamase"/>
    <property type="match status" value="1"/>
</dbReference>
<dbReference type="RefSeq" id="WP_256114660.1">
    <property type="nucleotide sequence ID" value="NZ_WHSB02000001.1"/>
</dbReference>
<dbReference type="InterPro" id="IPR012338">
    <property type="entry name" value="Beta-lactam/transpept-like"/>
</dbReference>
<keyword evidence="3" id="KW-1185">Reference proteome</keyword>
<dbReference type="Proteomes" id="UP000996601">
    <property type="component" value="Unassembled WGS sequence"/>
</dbReference>
<proteinExistence type="predicted"/>
<feature type="domain" description="Beta-lactamase-related" evidence="1">
    <location>
        <begin position="74"/>
        <end position="369"/>
    </location>
</feature>
<reference evidence="2" key="1">
    <citation type="submission" date="2021-07" db="EMBL/GenBank/DDBJ databases">
        <title>Shinella sp. nov., a novel member of the genus Shinella from water.</title>
        <authorList>
            <person name="Deng Y."/>
        </authorList>
    </citation>
    <scope>NUCLEOTIDE SEQUENCE</scope>
    <source>
        <strain evidence="2">CPCC 100929</strain>
    </source>
</reference>
<dbReference type="InterPro" id="IPR001466">
    <property type="entry name" value="Beta-lactam-related"/>
</dbReference>